<accession>A0A084Y221</accession>
<evidence type="ECO:0000259" key="4">
    <source>
        <dbReference type="PROSITE" id="PS50043"/>
    </source>
</evidence>
<dbReference type="PANTHER" id="PTHR45566">
    <property type="entry name" value="HTH-TYPE TRANSCRIPTIONAL REGULATOR YHJB-RELATED"/>
    <property type="match status" value="1"/>
</dbReference>
<organism evidence="6 7">
    <name type="scientific">Candidatus Accumulibacter vicinus</name>
    <dbReference type="NCBI Taxonomy" id="2954382"/>
    <lineage>
        <taxon>Bacteria</taxon>
        <taxon>Pseudomonadati</taxon>
        <taxon>Pseudomonadota</taxon>
        <taxon>Betaproteobacteria</taxon>
        <taxon>Candidatus Accumulibacter</taxon>
    </lineage>
</organism>
<dbReference type="GO" id="GO:0000160">
    <property type="term" value="P:phosphorelay signal transduction system"/>
    <property type="evidence" value="ECO:0007669"/>
    <property type="project" value="InterPro"/>
</dbReference>
<dbReference type="InterPro" id="IPR036388">
    <property type="entry name" value="WH-like_DNA-bd_sf"/>
</dbReference>
<feature type="modified residue" description="4-aspartylphosphate" evidence="3">
    <location>
        <position position="55"/>
    </location>
</feature>
<keyword evidence="2" id="KW-0238">DNA-binding</keyword>
<dbReference type="PRINTS" id="PR00038">
    <property type="entry name" value="HTHLUXR"/>
</dbReference>
<dbReference type="Gene3D" id="3.40.50.2300">
    <property type="match status" value="1"/>
</dbReference>
<dbReference type="RefSeq" id="WP_273703247.1">
    <property type="nucleotide sequence ID" value="NZ_JDSS02000019.1"/>
</dbReference>
<dbReference type="GO" id="GO:0006508">
    <property type="term" value="P:proteolysis"/>
    <property type="evidence" value="ECO:0007669"/>
    <property type="project" value="UniProtKB-KW"/>
</dbReference>
<dbReference type="Pfam" id="PF00196">
    <property type="entry name" value="GerE"/>
    <property type="match status" value="1"/>
</dbReference>
<evidence type="ECO:0000256" key="1">
    <source>
        <dbReference type="ARBA" id="ARBA00022553"/>
    </source>
</evidence>
<evidence type="ECO:0000313" key="6">
    <source>
        <dbReference type="EMBL" id="KFB68765.1"/>
    </source>
</evidence>
<keyword evidence="1 3" id="KW-0597">Phosphoprotein</keyword>
<dbReference type="InterPro" id="IPR058245">
    <property type="entry name" value="NreC/VraR/RcsB-like_REC"/>
</dbReference>
<protein>
    <submittedName>
        <fullName evidence="6">Protease production enhancer protein</fullName>
    </submittedName>
</protein>
<evidence type="ECO:0000313" key="7">
    <source>
        <dbReference type="Proteomes" id="UP000019812"/>
    </source>
</evidence>
<dbReference type="InterPro" id="IPR011006">
    <property type="entry name" value="CheY-like_superfamily"/>
</dbReference>
<dbReference type="SUPFAM" id="SSF52172">
    <property type="entry name" value="CheY-like"/>
    <property type="match status" value="1"/>
</dbReference>
<dbReference type="CDD" id="cd17535">
    <property type="entry name" value="REC_NarL-like"/>
    <property type="match status" value="1"/>
</dbReference>
<dbReference type="Proteomes" id="UP000019812">
    <property type="component" value="Unassembled WGS sequence"/>
</dbReference>
<sequence length="223" mass="23298">MKKILIIEDHPIYRDGLAVLVAQLFAEAQVEQAGDAGMALEQLAQDDTFDLVLLDLKMPGLDGGTALAVLRSRHPAVPVVVVSADEDAATIRACMDAGASGYIPKSARREILSAALAIVADGGFYLPPALNPAPATVPRTTASPLTAREREVLQGVCAGEPNKTIARRLGISEATVRAHLGAVFRALGVTNRTQAALSAQRLGLCDATSMAAVPFLKRVKAPG</sequence>
<dbReference type="EMBL" id="JDSS02000019">
    <property type="protein sequence ID" value="KFB68765.1"/>
    <property type="molecule type" value="Genomic_DNA"/>
</dbReference>
<dbReference type="AlphaFoldDB" id="A0A084Y221"/>
<dbReference type="Pfam" id="PF00072">
    <property type="entry name" value="Response_reg"/>
    <property type="match status" value="1"/>
</dbReference>
<dbReference type="Gene3D" id="1.10.10.10">
    <property type="entry name" value="Winged helix-like DNA-binding domain superfamily/Winged helix DNA-binding domain"/>
    <property type="match status" value="1"/>
</dbReference>
<dbReference type="PROSITE" id="PS50110">
    <property type="entry name" value="RESPONSE_REGULATORY"/>
    <property type="match status" value="1"/>
</dbReference>
<dbReference type="SMART" id="SM00448">
    <property type="entry name" value="REC"/>
    <property type="match status" value="1"/>
</dbReference>
<dbReference type="SMART" id="SM00421">
    <property type="entry name" value="HTH_LUXR"/>
    <property type="match status" value="1"/>
</dbReference>
<feature type="domain" description="Response regulatory" evidence="5">
    <location>
        <begin position="3"/>
        <end position="120"/>
    </location>
</feature>
<dbReference type="GO" id="GO:0006355">
    <property type="term" value="P:regulation of DNA-templated transcription"/>
    <property type="evidence" value="ECO:0007669"/>
    <property type="project" value="InterPro"/>
</dbReference>
<reference evidence="6 7" key="1">
    <citation type="submission" date="2014-07" db="EMBL/GenBank/DDBJ databases">
        <title>Expanding our view of genomic diversity in Candidatus Accumulibacter clades.</title>
        <authorList>
            <person name="Skennerton C.T."/>
            <person name="Barr J.J."/>
            <person name="Slater F.R."/>
            <person name="Bond P.L."/>
            <person name="Tyson G.W."/>
        </authorList>
    </citation>
    <scope>NUCLEOTIDE SEQUENCE [LARGE SCALE GENOMIC DNA]</scope>
    <source>
        <strain evidence="7">SK-01</strain>
    </source>
</reference>
<comment type="caution">
    <text evidence="6">The sequence shown here is derived from an EMBL/GenBank/DDBJ whole genome shotgun (WGS) entry which is preliminary data.</text>
</comment>
<dbReference type="InterPro" id="IPR000792">
    <property type="entry name" value="Tscrpt_reg_LuxR_C"/>
</dbReference>
<dbReference type="GO" id="GO:0008233">
    <property type="term" value="F:peptidase activity"/>
    <property type="evidence" value="ECO:0007669"/>
    <property type="project" value="UniProtKB-KW"/>
</dbReference>
<gene>
    <name evidence="6" type="primary">degU_2</name>
    <name evidence="6" type="ORF">CAPSK01_001619</name>
</gene>
<dbReference type="PROSITE" id="PS50043">
    <property type="entry name" value="HTH_LUXR_2"/>
    <property type="match status" value="1"/>
</dbReference>
<dbReference type="InterPro" id="IPR051015">
    <property type="entry name" value="EvgA-like"/>
</dbReference>
<dbReference type="InterPro" id="IPR016032">
    <property type="entry name" value="Sig_transdc_resp-reg_C-effctor"/>
</dbReference>
<dbReference type="CDD" id="cd06170">
    <property type="entry name" value="LuxR_C_like"/>
    <property type="match status" value="1"/>
</dbReference>
<keyword evidence="6" id="KW-0645">Protease</keyword>
<evidence type="ECO:0000256" key="3">
    <source>
        <dbReference type="PROSITE-ProRule" id="PRU00169"/>
    </source>
</evidence>
<dbReference type="PANTHER" id="PTHR45566:SF1">
    <property type="entry name" value="HTH-TYPE TRANSCRIPTIONAL REGULATOR YHJB-RELATED"/>
    <property type="match status" value="1"/>
</dbReference>
<dbReference type="InterPro" id="IPR001789">
    <property type="entry name" value="Sig_transdc_resp-reg_receiver"/>
</dbReference>
<evidence type="ECO:0000259" key="5">
    <source>
        <dbReference type="PROSITE" id="PS50110"/>
    </source>
</evidence>
<proteinExistence type="predicted"/>
<keyword evidence="6" id="KW-0378">Hydrolase</keyword>
<evidence type="ECO:0000256" key="2">
    <source>
        <dbReference type="ARBA" id="ARBA00023125"/>
    </source>
</evidence>
<dbReference type="GO" id="GO:0003677">
    <property type="term" value="F:DNA binding"/>
    <property type="evidence" value="ECO:0007669"/>
    <property type="project" value="UniProtKB-KW"/>
</dbReference>
<dbReference type="SUPFAM" id="SSF46894">
    <property type="entry name" value="C-terminal effector domain of the bipartite response regulators"/>
    <property type="match status" value="1"/>
</dbReference>
<name>A0A084Y221_9PROT</name>
<feature type="domain" description="HTH luxR-type" evidence="4">
    <location>
        <begin position="138"/>
        <end position="203"/>
    </location>
</feature>
<dbReference type="STRING" id="1457154.CAPSK01_001619"/>